<dbReference type="AlphaFoldDB" id="A0ABD6DQ29"/>
<dbReference type="EMBL" id="JBHUDO010000003">
    <property type="protein sequence ID" value="MFD1647324.1"/>
    <property type="molecule type" value="Genomic_DNA"/>
</dbReference>
<keyword evidence="1" id="KW-0472">Membrane</keyword>
<accession>A0ABD6DQ29</accession>
<feature type="transmembrane region" description="Helical" evidence="1">
    <location>
        <begin position="7"/>
        <end position="26"/>
    </location>
</feature>
<evidence type="ECO:0000313" key="3">
    <source>
        <dbReference type="Proteomes" id="UP001597034"/>
    </source>
</evidence>
<keyword evidence="1" id="KW-1133">Transmembrane helix</keyword>
<evidence type="ECO:0000256" key="1">
    <source>
        <dbReference type="SAM" id="Phobius"/>
    </source>
</evidence>
<gene>
    <name evidence="2" type="ORF">ACFSBL_16675</name>
</gene>
<name>A0ABD6DQ29_9EURY</name>
<dbReference type="Proteomes" id="UP001597034">
    <property type="component" value="Unassembled WGS sequence"/>
</dbReference>
<proteinExistence type="predicted"/>
<comment type="caution">
    <text evidence="2">The sequence shown here is derived from an EMBL/GenBank/DDBJ whole genome shotgun (WGS) entry which is preliminary data.</text>
</comment>
<evidence type="ECO:0000313" key="2">
    <source>
        <dbReference type="EMBL" id="MFD1647324.1"/>
    </source>
</evidence>
<sequence length="117" mass="11608">MNDRTVGLAVVGAQFVATLFALVIVGRGSDGTVLVAGAAFEVAPLAGLCCLAAFGLGAVRTVRKRGGRRGLAEFAVGVGVATPLLLGVSPAVLAAAAVVGGGALVGRVDPRRTLERR</sequence>
<reference evidence="2 3" key="1">
    <citation type="journal article" date="2019" name="Int. J. Syst. Evol. Microbiol.">
        <title>The Global Catalogue of Microorganisms (GCM) 10K type strain sequencing project: providing services to taxonomists for standard genome sequencing and annotation.</title>
        <authorList>
            <consortium name="The Broad Institute Genomics Platform"/>
            <consortium name="The Broad Institute Genome Sequencing Center for Infectious Disease"/>
            <person name="Wu L."/>
            <person name="Ma J."/>
        </authorList>
    </citation>
    <scope>NUCLEOTIDE SEQUENCE [LARGE SCALE GENOMIC DNA]</scope>
    <source>
        <strain evidence="2 3">CGMCC 1.10390</strain>
    </source>
</reference>
<keyword evidence="1" id="KW-0812">Transmembrane</keyword>
<evidence type="ECO:0008006" key="4">
    <source>
        <dbReference type="Google" id="ProtNLM"/>
    </source>
</evidence>
<organism evidence="2 3">
    <name type="scientific">Haloarchaeobius litoreus</name>
    <dbReference type="NCBI Taxonomy" id="755306"/>
    <lineage>
        <taxon>Archaea</taxon>
        <taxon>Methanobacteriati</taxon>
        <taxon>Methanobacteriota</taxon>
        <taxon>Stenosarchaea group</taxon>
        <taxon>Halobacteria</taxon>
        <taxon>Halobacteriales</taxon>
        <taxon>Halorubellaceae</taxon>
        <taxon>Haloarchaeobius</taxon>
    </lineage>
</organism>
<feature type="transmembrane region" description="Helical" evidence="1">
    <location>
        <begin position="32"/>
        <end position="58"/>
    </location>
</feature>
<protein>
    <recommendedName>
        <fullName evidence="4">Integral membrane protein</fullName>
    </recommendedName>
</protein>
<keyword evidence="3" id="KW-1185">Reference proteome</keyword>
<dbReference type="RefSeq" id="WP_256400617.1">
    <property type="nucleotide sequence ID" value="NZ_JANHJR010000003.1"/>
</dbReference>